<dbReference type="RefSeq" id="XP_030998240.1">
    <property type="nucleotide sequence ID" value="XM_031138165.1"/>
</dbReference>
<dbReference type="AlphaFoldDB" id="A0A507BGS5"/>
<dbReference type="GeneID" id="41971270"/>
<organism evidence="2 3">
    <name type="scientific">Thyridium curvatum</name>
    <dbReference type="NCBI Taxonomy" id="1093900"/>
    <lineage>
        <taxon>Eukaryota</taxon>
        <taxon>Fungi</taxon>
        <taxon>Dikarya</taxon>
        <taxon>Ascomycota</taxon>
        <taxon>Pezizomycotina</taxon>
        <taxon>Sordariomycetes</taxon>
        <taxon>Sordariomycetidae</taxon>
        <taxon>Thyridiales</taxon>
        <taxon>Thyridiaceae</taxon>
        <taxon>Thyridium</taxon>
    </lineage>
</organism>
<name>A0A507BGS5_9PEZI</name>
<comment type="caution">
    <text evidence="2">The sequence shown here is derived from an EMBL/GenBank/DDBJ whole genome shotgun (WGS) entry which is preliminary data.</text>
</comment>
<evidence type="ECO:0000256" key="1">
    <source>
        <dbReference type="SAM" id="MobiDB-lite"/>
    </source>
</evidence>
<dbReference type="EMBL" id="SKBQ01000017">
    <property type="protein sequence ID" value="TPX16529.1"/>
    <property type="molecule type" value="Genomic_DNA"/>
</dbReference>
<keyword evidence="3" id="KW-1185">Reference proteome</keyword>
<feature type="region of interest" description="Disordered" evidence="1">
    <location>
        <begin position="148"/>
        <end position="243"/>
    </location>
</feature>
<protein>
    <submittedName>
        <fullName evidence="2">Uncharacterized protein</fullName>
    </submittedName>
</protein>
<proteinExistence type="predicted"/>
<evidence type="ECO:0000313" key="2">
    <source>
        <dbReference type="EMBL" id="TPX16529.1"/>
    </source>
</evidence>
<evidence type="ECO:0000313" key="3">
    <source>
        <dbReference type="Proteomes" id="UP000319257"/>
    </source>
</evidence>
<sequence>MPLMAPDSTRLLGAPPAAGAGFAYANGEFFADASGGNRHRRATPAQIKAHFAAGSEKDYPAHWFEAQLIHYGLNPSKTKAVARMRLYDAVRAGQLVVPGSIARMEAELRKAWTRKDREMKKEQEPTETGPVKVKVKVEVKVEEEALAGSASRARVGVKREAGDDEGMVQKATKKIKAEEPALPARQIRTARWGSSFSSSARARPPSPSPPPRFATGQTSRPSEAPAARGRFQSPPQSLGYTDLPASQRYMDAPALQGCLDTPGIQGYMDEPASQGDMDYLALEGYLDMPEPQGYLDVPASQSYIFEDDFNALPPPYSEQMDLERLGLLNGTYAVTSEYVGREWLIYGSNFELTLTLSGSSLWGRFDLGVVHGVLFLEERPRASSHHEHEFLWRGREAEGPIMYGDSNTGWVKFLGGGRIEGQIGFMSLPFTGQRLPGQGTRSQIDARTMQDEWHEYSESEYERERLARWR</sequence>
<dbReference type="OrthoDB" id="4121058at2759"/>
<dbReference type="Proteomes" id="UP000319257">
    <property type="component" value="Unassembled WGS sequence"/>
</dbReference>
<feature type="compositionally biased region" description="Low complexity" evidence="1">
    <location>
        <begin position="194"/>
        <end position="203"/>
    </location>
</feature>
<dbReference type="STRING" id="1093900.A0A507BGS5"/>
<gene>
    <name evidence="2" type="ORF">E0L32_003823</name>
</gene>
<dbReference type="InParanoid" id="A0A507BGS5"/>
<accession>A0A507BGS5</accession>
<reference evidence="2 3" key="1">
    <citation type="submission" date="2019-06" db="EMBL/GenBank/DDBJ databases">
        <title>Draft genome sequence of the filamentous fungus Phialemoniopsis curvata isolated from diesel fuel.</title>
        <authorList>
            <person name="Varaljay V.A."/>
            <person name="Lyon W.J."/>
            <person name="Crouch A.L."/>
            <person name="Drake C.E."/>
            <person name="Hollomon J.M."/>
            <person name="Nadeau L.J."/>
            <person name="Nunn H.S."/>
            <person name="Stevenson B.S."/>
            <person name="Bojanowski C.L."/>
            <person name="Crookes-Goodson W.J."/>
        </authorList>
    </citation>
    <scope>NUCLEOTIDE SEQUENCE [LARGE SCALE GENOMIC DNA]</scope>
    <source>
        <strain evidence="2 3">D216</strain>
    </source>
</reference>